<dbReference type="EMBL" id="JBJYXY010000001">
    <property type="protein sequence ID" value="MFN2974473.1"/>
    <property type="molecule type" value="Genomic_DNA"/>
</dbReference>
<evidence type="ECO:0000256" key="1">
    <source>
        <dbReference type="SAM" id="MobiDB-lite"/>
    </source>
</evidence>
<comment type="caution">
    <text evidence="2">The sequence shown here is derived from an EMBL/GenBank/DDBJ whole genome shotgun (WGS) entry which is preliminary data.</text>
</comment>
<reference evidence="2 3" key="1">
    <citation type="submission" date="2024-12" db="EMBL/GenBank/DDBJ databases">
        <authorList>
            <person name="Lee Y."/>
        </authorList>
    </citation>
    <scope>NUCLEOTIDE SEQUENCE [LARGE SCALE GENOMIC DNA]</scope>
    <source>
        <strain evidence="2 3">03SUJ4</strain>
    </source>
</reference>
<evidence type="ECO:0008006" key="4">
    <source>
        <dbReference type="Google" id="ProtNLM"/>
    </source>
</evidence>
<evidence type="ECO:0000313" key="3">
    <source>
        <dbReference type="Proteomes" id="UP001634747"/>
    </source>
</evidence>
<feature type="region of interest" description="Disordered" evidence="1">
    <location>
        <begin position="192"/>
        <end position="214"/>
    </location>
</feature>
<proteinExistence type="predicted"/>
<organism evidence="2 3">
    <name type="scientific">Terriglobus aquaticus</name>
    <dbReference type="NCBI Taxonomy" id="940139"/>
    <lineage>
        <taxon>Bacteria</taxon>
        <taxon>Pseudomonadati</taxon>
        <taxon>Acidobacteriota</taxon>
        <taxon>Terriglobia</taxon>
        <taxon>Terriglobales</taxon>
        <taxon>Acidobacteriaceae</taxon>
        <taxon>Terriglobus</taxon>
    </lineage>
</organism>
<gene>
    <name evidence="2" type="ORF">ACK2TP_01725</name>
</gene>
<accession>A0ABW9KG62</accession>
<name>A0ABW9KG62_9BACT</name>
<protein>
    <recommendedName>
        <fullName evidence="4">Lipoprotein</fullName>
    </recommendedName>
</protein>
<dbReference type="Proteomes" id="UP001634747">
    <property type="component" value="Unassembled WGS sequence"/>
</dbReference>
<keyword evidence="3" id="KW-1185">Reference proteome</keyword>
<dbReference type="RefSeq" id="WP_263413963.1">
    <property type="nucleotide sequence ID" value="NZ_BAABBH010000001.1"/>
</dbReference>
<sequence>MRIVKTMVAVALTAVLVTGCNKKKDESGNLKTAINDFYDAHPECLFATEKKFPVQADTKNSSDTAPWDALVDQGLLTRTTAEKTKLIVLSKSVNNYDLSDKGRGTWKADPNQPGYGNFCYGKRVVETVVSHTPVAGTQPGVSTVVNYTYTIGNVADWARAAVVQTAYPDVKAKLASANNAQDTLVLTNNGWQVQSSGTSSRSNPKTAADGSIVQ</sequence>
<dbReference type="PROSITE" id="PS51257">
    <property type="entry name" value="PROKAR_LIPOPROTEIN"/>
    <property type="match status" value="1"/>
</dbReference>
<evidence type="ECO:0000313" key="2">
    <source>
        <dbReference type="EMBL" id="MFN2974473.1"/>
    </source>
</evidence>
<feature type="compositionally biased region" description="Polar residues" evidence="1">
    <location>
        <begin position="192"/>
        <end position="205"/>
    </location>
</feature>